<feature type="compositionally biased region" description="Basic and acidic residues" evidence="1">
    <location>
        <begin position="167"/>
        <end position="189"/>
    </location>
</feature>
<dbReference type="AlphaFoldDB" id="A0A3S3N179"/>
<reference evidence="3 4" key="1">
    <citation type="journal article" date="2019" name="Nat. Plants">
        <title>Stout camphor tree genome fills gaps in understanding of flowering plant genome evolution.</title>
        <authorList>
            <person name="Chaw S.M."/>
            <person name="Liu Y.C."/>
            <person name="Wu Y.W."/>
            <person name="Wang H.Y."/>
            <person name="Lin C.I."/>
            <person name="Wu C.S."/>
            <person name="Ke H.M."/>
            <person name="Chang L.Y."/>
            <person name="Hsu C.Y."/>
            <person name="Yang H.T."/>
            <person name="Sudianto E."/>
            <person name="Hsu M.H."/>
            <person name="Wu K.P."/>
            <person name="Wang L.N."/>
            <person name="Leebens-Mack J.H."/>
            <person name="Tsai I.J."/>
        </authorList>
    </citation>
    <scope>NUCLEOTIDE SEQUENCE [LARGE SCALE GENOMIC DNA]</scope>
    <source>
        <strain evidence="4">cv. Chaw 1501</strain>
        <tissue evidence="3">Young leaves</tissue>
    </source>
</reference>
<feature type="region of interest" description="Disordered" evidence="1">
    <location>
        <begin position="138"/>
        <end position="258"/>
    </location>
</feature>
<keyword evidence="3" id="KW-0687">Ribonucleoprotein</keyword>
<feature type="compositionally biased region" description="Polar residues" evidence="1">
    <location>
        <begin position="226"/>
        <end position="244"/>
    </location>
</feature>
<keyword evidence="4" id="KW-1185">Reference proteome</keyword>
<dbReference type="Proteomes" id="UP000283530">
    <property type="component" value="Unassembled WGS sequence"/>
</dbReference>
<evidence type="ECO:0000256" key="2">
    <source>
        <dbReference type="SAM" id="Phobius"/>
    </source>
</evidence>
<protein>
    <submittedName>
        <fullName evidence="3">Ribosomal protein L34Ae</fullName>
    </submittedName>
</protein>
<keyword evidence="2" id="KW-1133">Transmembrane helix</keyword>
<evidence type="ECO:0000313" key="3">
    <source>
        <dbReference type="EMBL" id="RWR93880.1"/>
    </source>
</evidence>
<keyword evidence="3" id="KW-0689">Ribosomal protein</keyword>
<gene>
    <name evidence="3" type="ORF">CKAN_02315700</name>
</gene>
<proteinExistence type="predicted"/>
<organism evidence="3 4">
    <name type="scientific">Cinnamomum micranthum f. kanehirae</name>
    <dbReference type="NCBI Taxonomy" id="337451"/>
    <lineage>
        <taxon>Eukaryota</taxon>
        <taxon>Viridiplantae</taxon>
        <taxon>Streptophyta</taxon>
        <taxon>Embryophyta</taxon>
        <taxon>Tracheophyta</taxon>
        <taxon>Spermatophyta</taxon>
        <taxon>Magnoliopsida</taxon>
        <taxon>Magnoliidae</taxon>
        <taxon>Laurales</taxon>
        <taxon>Lauraceae</taxon>
        <taxon>Cinnamomum</taxon>
    </lineage>
</organism>
<feature type="transmembrane region" description="Helical" evidence="2">
    <location>
        <begin position="6"/>
        <end position="29"/>
    </location>
</feature>
<keyword evidence="2" id="KW-0812">Transmembrane</keyword>
<comment type="caution">
    <text evidence="3">The sequence shown here is derived from an EMBL/GenBank/DDBJ whole genome shotgun (WGS) entry which is preliminary data.</text>
</comment>
<accession>A0A3S3N179</accession>
<name>A0A3S3N179_9MAGN</name>
<dbReference type="InterPro" id="IPR012870">
    <property type="entry name" value="DUF1666"/>
</dbReference>
<dbReference type="STRING" id="337451.A0A3S3N179"/>
<dbReference type="PANTHER" id="PTHR46702:SF2">
    <property type="entry name" value="DNA LIGASE (DUF1666)"/>
    <property type="match status" value="1"/>
</dbReference>
<evidence type="ECO:0000256" key="1">
    <source>
        <dbReference type="SAM" id="MobiDB-lite"/>
    </source>
</evidence>
<dbReference type="Pfam" id="PF07891">
    <property type="entry name" value="DUF1666"/>
    <property type="match status" value="1"/>
</dbReference>
<sequence>MFFFHVSIPFNSLFLFFYFSSISLTKFFLSHFRRTTSTRNYEFEDDFTSFSEDGDVGFFENEYQEKEDLVADIIRRGEELLFLHSGSSHSGTLLVEEGDDHEENEVASVPVVDQTSSTEYLSELSVEEENAPEIFEMEDSDQEPVPMPKPMPMKPYHEILLANDGPPKNKVDRLKEKTKDDHHAEDDKNTSSQDEGFVVINPRPQYTKSKVHEDESEEILVGSFAGGSTSHSSYEWRSSTNYRGSETEDPFSSSSRRSSSRWENCTMFKKYDEEMMFFDRISAQKLTETESLRSVQIQPRSVSQRIVHKLSTKGKQLEVKGKNPYQELEAAYVAQICLTWEALSWNYKNFIRSKASQGEEDSGCQAQIAQEFQQFQVLLQRYIENEPYEHGHRPELYARMRNCSPKLLQVPEFQGSEADGNKEDLNTKISSMQFLIILEDAIRTFMNFLRADKRSNCQILRDFFKKKQTSFDPTLHHLMKKANKKKKMSLKDLKRRGKCFKQKRLKGEEEMEILMGLIDLKVVSRVLRMSGLTYEQLQWCEEKMSHVRVWEGKLQRDSSPLFFPSH</sequence>
<dbReference type="PANTHER" id="PTHR46702">
    <property type="entry name" value="DNA LIGASE (DUF1666)-RELATED"/>
    <property type="match status" value="1"/>
</dbReference>
<dbReference type="EMBL" id="QPKB01000010">
    <property type="protein sequence ID" value="RWR93880.1"/>
    <property type="molecule type" value="Genomic_DNA"/>
</dbReference>
<dbReference type="GO" id="GO:0005840">
    <property type="term" value="C:ribosome"/>
    <property type="evidence" value="ECO:0007669"/>
    <property type="project" value="UniProtKB-KW"/>
</dbReference>
<keyword evidence="2" id="KW-0472">Membrane</keyword>
<evidence type="ECO:0000313" key="4">
    <source>
        <dbReference type="Proteomes" id="UP000283530"/>
    </source>
</evidence>
<dbReference type="OrthoDB" id="1909644at2759"/>